<keyword evidence="1" id="KW-0805">Transcription regulation</keyword>
<dbReference type="SMART" id="SM00345">
    <property type="entry name" value="HTH_GNTR"/>
    <property type="match status" value="1"/>
</dbReference>
<dbReference type="GO" id="GO:0003700">
    <property type="term" value="F:DNA-binding transcription factor activity"/>
    <property type="evidence" value="ECO:0007669"/>
    <property type="project" value="InterPro"/>
</dbReference>
<dbReference type="SUPFAM" id="SSF48008">
    <property type="entry name" value="GntR ligand-binding domain-like"/>
    <property type="match status" value="1"/>
</dbReference>
<dbReference type="SMART" id="SM00895">
    <property type="entry name" value="FCD"/>
    <property type="match status" value="1"/>
</dbReference>
<accession>A0A1H0HQ93</accession>
<dbReference type="Gene3D" id="1.10.10.10">
    <property type="entry name" value="Winged helix-like DNA-binding domain superfamily/Winged helix DNA-binding domain"/>
    <property type="match status" value="1"/>
</dbReference>
<dbReference type="EMBL" id="FNIT01000004">
    <property type="protein sequence ID" value="SDO21307.1"/>
    <property type="molecule type" value="Genomic_DNA"/>
</dbReference>
<dbReference type="PANTHER" id="PTHR43537:SF53">
    <property type="entry name" value="HTH-TYPE TRANSCRIPTIONAL REPRESSOR NANR"/>
    <property type="match status" value="1"/>
</dbReference>
<reference evidence="5 6" key="1">
    <citation type="submission" date="2016-10" db="EMBL/GenBank/DDBJ databases">
        <authorList>
            <person name="de Groot N.N."/>
        </authorList>
    </citation>
    <scope>NUCLEOTIDE SEQUENCE [LARGE SCALE GENOMIC DNA]</scope>
    <source>
        <strain evidence="6">L7-484,KACC 16230,DSM 25025</strain>
    </source>
</reference>
<dbReference type="InterPro" id="IPR011711">
    <property type="entry name" value="GntR_C"/>
</dbReference>
<dbReference type="PANTHER" id="PTHR43537">
    <property type="entry name" value="TRANSCRIPTIONAL REGULATOR, GNTR FAMILY"/>
    <property type="match status" value="1"/>
</dbReference>
<dbReference type="RefSeq" id="WP_244519583.1">
    <property type="nucleotide sequence ID" value="NZ_FNIT01000004.1"/>
</dbReference>
<evidence type="ECO:0000256" key="3">
    <source>
        <dbReference type="ARBA" id="ARBA00023163"/>
    </source>
</evidence>
<name>A0A1H0HQ93_9HYPH</name>
<organism evidence="5 6">
    <name type="scientific">Aureimonas jatrophae</name>
    <dbReference type="NCBI Taxonomy" id="1166073"/>
    <lineage>
        <taxon>Bacteria</taxon>
        <taxon>Pseudomonadati</taxon>
        <taxon>Pseudomonadota</taxon>
        <taxon>Alphaproteobacteria</taxon>
        <taxon>Hyphomicrobiales</taxon>
        <taxon>Aurantimonadaceae</taxon>
        <taxon>Aureimonas</taxon>
    </lineage>
</organism>
<gene>
    <name evidence="5" type="ORF">SAMN05192530_104221</name>
</gene>
<evidence type="ECO:0000259" key="4">
    <source>
        <dbReference type="PROSITE" id="PS50949"/>
    </source>
</evidence>
<dbReference type="Proteomes" id="UP000198793">
    <property type="component" value="Unassembled WGS sequence"/>
</dbReference>
<dbReference type="AlphaFoldDB" id="A0A1H0HQ93"/>
<protein>
    <submittedName>
        <fullName evidence="5">DNA-binding transcriptional regulator, GntR family</fullName>
    </submittedName>
</protein>
<dbReference type="GO" id="GO:0003677">
    <property type="term" value="F:DNA binding"/>
    <property type="evidence" value="ECO:0007669"/>
    <property type="project" value="UniProtKB-KW"/>
</dbReference>
<keyword evidence="3" id="KW-0804">Transcription</keyword>
<dbReference type="PROSITE" id="PS50949">
    <property type="entry name" value="HTH_GNTR"/>
    <property type="match status" value="1"/>
</dbReference>
<keyword evidence="2 5" id="KW-0238">DNA-binding</keyword>
<keyword evidence="6" id="KW-1185">Reference proteome</keyword>
<sequence>MWQPIFHGILDAIMRHRLAPGARLAEEELAQIYGVSRTVVRAALQALARDGVVVTERNKGARVARPTPVEAREIFEARAVIEPEIARLAASHMTPDAASRLRAAIAAEHDALQGDRLTDAVFHSAEFHRIIASLSGHRILREMLGELLSRSSLVVALYWRATDAPCDNHDHLALVSALERGDGERAAILMRDHVATLRETLDLSRAAPDGTSLAAALRPR</sequence>
<feature type="domain" description="HTH gntR-type" evidence="4">
    <location>
        <begin position="1"/>
        <end position="66"/>
    </location>
</feature>
<evidence type="ECO:0000313" key="6">
    <source>
        <dbReference type="Proteomes" id="UP000198793"/>
    </source>
</evidence>
<dbReference type="Pfam" id="PF00392">
    <property type="entry name" value="GntR"/>
    <property type="match status" value="1"/>
</dbReference>
<dbReference type="PRINTS" id="PR00035">
    <property type="entry name" value="HTHGNTR"/>
</dbReference>
<dbReference type="Pfam" id="PF07729">
    <property type="entry name" value="FCD"/>
    <property type="match status" value="1"/>
</dbReference>
<dbReference type="InterPro" id="IPR000524">
    <property type="entry name" value="Tscrpt_reg_HTH_GntR"/>
</dbReference>
<evidence type="ECO:0000313" key="5">
    <source>
        <dbReference type="EMBL" id="SDO21307.1"/>
    </source>
</evidence>
<dbReference type="InterPro" id="IPR036388">
    <property type="entry name" value="WH-like_DNA-bd_sf"/>
</dbReference>
<evidence type="ECO:0000256" key="2">
    <source>
        <dbReference type="ARBA" id="ARBA00023125"/>
    </source>
</evidence>
<dbReference type="CDD" id="cd07377">
    <property type="entry name" value="WHTH_GntR"/>
    <property type="match status" value="1"/>
</dbReference>
<dbReference type="Gene3D" id="1.20.120.530">
    <property type="entry name" value="GntR ligand-binding domain-like"/>
    <property type="match status" value="1"/>
</dbReference>
<dbReference type="STRING" id="1166073.SAMN05192530_104221"/>
<dbReference type="InterPro" id="IPR036390">
    <property type="entry name" value="WH_DNA-bd_sf"/>
</dbReference>
<dbReference type="InterPro" id="IPR008920">
    <property type="entry name" value="TF_FadR/GntR_C"/>
</dbReference>
<evidence type="ECO:0000256" key="1">
    <source>
        <dbReference type="ARBA" id="ARBA00023015"/>
    </source>
</evidence>
<dbReference type="SUPFAM" id="SSF46785">
    <property type="entry name" value="Winged helix' DNA-binding domain"/>
    <property type="match status" value="1"/>
</dbReference>
<proteinExistence type="predicted"/>